<name>A0A2P9AST1_9HYPH</name>
<evidence type="ECO:0000313" key="1">
    <source>
        <dbReference type="EMBL" id="SJM34222.1"/>
    </source>
</evidence>
<proteinExistence type="predicted"/>
<dbReference type="Proteomes" id="UP000245698">
    <property type="component" value="Unassembled WGS sequence"/>
</dbReference>
<organism evidence="1 2">
    <name type="scientific">Mesorhizobium delmotii</name>
    <dbReference type="NCBI Taxonomy" id="1631247"/>
    <lineage>
        <taxon>Bacteria</taxon>
        <taxon>Pseudomonadati</taxon>
        <taxon>Pseudomonadota</taxon>
        <taxon>Alphaproteobacteria</taxon>
        <taxon>Hyphomicrobiales</taxon>
        <taxon>Phyllobacteriaceae</taxon>
        <taxon>Mesorhizobium</taxon>
    </lineage>
</organism>
<dbReference type="EMBL" id="FUIG01000048">
    <property type="protein sequence ID" value="SJM34222.1"/>
    <property type="molecule type" value="Genomic_DNA"/>
</dbReference>
<reference evidence="2" key="1">
    <citation type="submission" date="2016-12" db="EMBL/GenBank/DDBJ databases">
        <authorList>
            <person name="Brunel B."/>
        </authorList>
    </citation>
    <scope>NUCLEOTIDE SEQUENCE [LARGE SCALE GENOMIC DNA]</scope>
</reference>
<evidence type="ECO:0000313" key="2">
    <source>
        <dbReference type="Proteomes" id="UP000245698"/>
    </source>
</evidence>
<protein>
    <submittedName>
        <fullName evidence="1">Uncharacterized protein</fullName>
    </submittedName>
</protein>
<keyword evidence="2" id="KW-1185">Reference proteome</keyword>
<gene>
    <name evidence="1" type="ORF">BQ8482_40004</name>
</gene>
<dbReference type="AlphaFoldDB" id="A0A2P9AST1"/>
<accession>A0A2P9AST1</accession>
<sequence length="83" mass="9178">MNRGGHHLHCIVNLLRLRDGHNKGGCAGHMIVVAIALKAGQEIESAGRDVGGEPLASWLRRHQRLRKPLEKTWGRVDGRVRSA</sequence>